<dbReference type="Proteomes" id="UP000834106">
    <property type="component" value="Chromosome 21"/>
</dbReference>
<dbReference type="Gene3D" id="3.40.50.2000">
    <property type="entry name" value="Glycogen Phosphorylase B"/>
    <property type="match status" value="1"/>
</dbReference>
<organism evidence="1 2">
    <name type="scientific">Fraxinus pennsylvanica</name>
    <dbReference type="NCBI Taxonomy" id="56036"/>
    <lineage>
        <taxon>Eukaryota</taxon>
        <taxon>Viridiplantae</taxon>
        <taxon>Streptophyta</taxon>
        <taxon>Embryophyta</taxon>
        <taxon>Tracheophyta</taxon>
        <taxon>Spermatophyta</taxon>
        <taxon>Magnoliopsida</taxon>
        <taxon>eudicotyledons</taxon>
        <taxon>Gunneridae</taxon>
        <taxon>Pentapetalae</taxon>
        <taxon>asterids</taxon>
        <taxon>lamiids</taxon>
        <taxon>Lamiales</taxon>
        <taxon>Oleaceae</taxon>
        <taxon>Oleeae</taxon>
        <taxon>Fraxinus</taxon>
    </lineage>
</organism>
<dbReference type="EMBL" id="OU503056">
    <property type="protein sequence ID" value="CAI9784754.1"/>
    <property type="molecule type" value="Genomic_DNA"/>
</dbReference>
<accession>A0AAD2AAR7</accession>
<evidence type="ECO:0000313" key="2">
    <source>
        <dbReference type="Proteomes" id="UP000834106"/>
    </source>
</evidence>
<name>A0AAD2AAR7_9LAMI</name>
<proteinExistence type="predicted"/>
<dbReference type="AlphaFoldDB" id="A0AAD2AAR7"/>
<sequence>MQQIQLLLQQPSHQVPYQPDDNGISSVGMKKLKLLLSETERNVNTPGLPVLEPSDLPSFVYVHRSYPATFEPILNQFQNLEKSDWILINAFLEEKELSKWKNWHKAKKRAMSTFCGWLDHTKKLSFPRTFQRRVQEKTNCVMVPTVKSFGLQGNRVFHRKLWLEFHIGGIEFGSSYGSNASMD</sequence>
<keyword evidence="2" id="KW-1185">Reference proteome</keyword>
<evidence type="ECO:0000313" key="1">
    <source>
        <dbReference type="EMBL" id="CAI9784754.1"/>
    </source>
</evidence>
<reference evidence="1" key="1">
    <citation type="submission" date="2023-05" db="EMBL/GenBank/DDBJ databases">
        <authorList>
            <person name="Huff M."/>
        </authorList>
    </citation>
    <scope>NUCLEOTIDE SEQUENCE</scope>
</reference>
<gene>
    <name evidence="1" type="ORF">FPE_LOCUS32184</name>
</gene>
<protein>
    <submittedName>
        <fullName evidence="1">Uncharacterized protein</fullName>
    </submittedName>
</protein>